<dbReference type="InterPro" id="IPR051046">
    <property type="entry name" value="MurCDEF_CellWall_CoF430Synth"/>
</dbReference>
<dbReference type="InterPro" id="IPR013221">
    <property type="entry name" value="Mur_ligase_cen"/>
</dbReference>
<evidence type="ECO:0000313" key="6">
    <source>
        <dbReference type="EMBL" id="ABC25404.1"/>
    </source>
</evidence>
<dbReference type="Gene3D" id="3.90.190.20">
    <property type="entry name" value="Mur ligase, C-terminal domain"/>
    <property type="match status" value="1"/>
</dbReference>
<dbReference type="SUPFAM" id="SSF53623">
    <property type="entry name" value="MurD-like peptide ligases, catalytic domain"/>
    <property type="match status" value="1"/>
</dbReference>
<keyword evidence="1" id="KW-0436">Ligase</keyword>
<evidence type="ECO:0000256" key="3">
    <source>
        <dbReference type="ARBA" id="ARBA00022840"/>
    </source>
</evidence>
<dbReference type="GO" id="GO:0005524">
    <property type="term" value="F:ATP binding"/>
    <property type="evidence" value="ECO:0007669"/>
    <property type="project" value="UniProtKB-KW"/>
</dbReference>
<proteinExistence type="predicted"/>
<protein>
    <submittedName>
        <fullName evidence="6">UDP-MurNAc-pentapeptide synthetase</fullName>
    </submittedName>
</protein>
<reference evidence="6" key="1">
    <citation type="journal article" date="2006" name="Appl. Environ. Microbiol.">
        <title>Comparative genomics of DNA fragments from six Antarctic marine planktonic bacteria.</title>
        <authorList>
            <person name="Grzymski J.J."/>
            <person name="Carter B.J."/>
            <person name="DeLong E.F."/>
            <person name="Feldman R.A."/>
            <person name="Ghadiri A."/>
            <person name="Murray A.E."/>
        </authorList>
    </citation>
    <scope>NUCLEOTIDE SEQUENCE</scope>
</reference>
<dbReference type="Pfam" id="PF02875">
    <property type="entry name" value="Mur_ligase_C"/>
    <property type="match status" value="1"/>
</dbReference>
<dbReference type="Gene3D" id="3.40.1190.10">
    <property type="entry name" value="Mur-like, catalytic domain"/>
    <property type="match status" value="1"/>
</dbReference>
<keyword evidence="3" id="KW-0067">ATP-binding</keyword>
<name>Q2PY23_9BACT</name>
<dbReference type="InterPro" id="IPR036615">
    <property type="entry name" value="Mur_ligase_C_dom_sf"/>
</dbReference>
<feature type="domain" description="Mur ligase central" evidence="5">
    <location>
        <begin position="41"/>
        <end position="176"/>
    </location>
</feature>
<dbReference type="PANTHER" id="PTHR43024:SF1">
    <property type="entry name" value="UDP-N-ACETYLMURAMOYL-TRIPEPTIDE--D-ALANYL-D-ALANINE LIGASE"/>
    <property type="match status" value="1"/>
</dbReference>
<evidence type="ECO:0000256" key="2">
    <source>
        <dbReference type="ARBA" id="ARBA00022741"/>
    </source>
</evidence>
<dbReference type="InterPro" id="IPR036565">
    <property type="entry name" value="Mur-like_cat_sf"/>
</dbReference>
<dbReference type="Pfam" id="PF08245">
    <property type="entry name" value="Mur_ligase_M"/>
    <property type="match status" value="1"/>
</dbReference>
<feature type="domain" description="Mur ligase C-terminal" evidence="4">
    <location>
        <begin position="236"/>
        <end position="324"/>
    </location>
</feature>
<dbReference type="InterPro" id="IPR004101">
    <property type="entry name" value="Mur_ligase_C"/>
</dbReference>
<accession>Q2PY23</accession>
<dbReference type="EMBL" id="DQ295241">
    <property type="protein sequence ID" value="ABC25404.1"/>
    <property type="molecule type" value="Genomic_DNA"/>
</dbReference>
<dbReference type="GO" id="GO:0016881">
    <property type="term" value="F:acid-amino acid ligase activity"/>
    <property type="evidence" value="ECO:0007669"/>
    <property type="project" value="InterPro"/>
</dbReference>
<evidence type="ECO:0000259" key="5">
    <source>
        <dbReference type="Pfam" id="PF08245"/>
    </source>
</evidence>
<organism evidence="6">
    <name type="scientific">uncultured marine bacterium Ant39E11</name>
    <dbReference type="NCBI Taxonomy" id="360427"/>
    <lineage>
        <taxon>Bacteria</taxon>
        <taxon>environmental samples</taxon>
    </lineage>
</organism>
<evidence type="ECO:0000256" key="1">
    <source>
        <dbReference type="ARBA" id="ARBA00022598"/>
    </source>
</evidence>
<dbReference type="SUPFAM" id="SSF53244">
    <property type="entry name" value="MurD-like peptide ligases, peptide-binding domain"/>
    <property type="match status" value="1"/>
</dbReference>
<dbReference type="PANTHER" id="PTHR43024">
    <property type="entry name" value="UDP-N-ACETYLMURAMOYL-TRIPEPTIDE--D-ALANYL-D-ALANINE LIGASE"/>
    <property type="match status" value="1"/>
</dbReference>
<keyword evidence="2" id="KW-0547">Nucleotide-binding</keyword>
<sequence length="364" mass="39121">MHSGLKADEPGVYKVVNALTSLQELAHAHRMNWGGTLIGLTGSNGKTTAKELFRSVLSQSFNVHATDGNFNNHIGLPLTLVGLKKSHEVAVIEMGANHRGEIASLTAIAAPDIGYITNFGQAHLEGFGGVDGVIQGKIELYQWLTSHGKPSLVNDSDPLQIEHAGNNKLPSSKDVVCQSKDQGVHVTIGDTRAQSHLVGDFHSGSLVASVNLGRYMGMADEAIAKGIEAYIPSNNRGQWLTTDSNRIFLDAYNANPSSMEASLLAVHALHPELPHVYIAGDIFEMGSHEKSAHQSMVDLMQTLNLKTVHLVGLAFGKAQAPRTMVKHDNTKDALAYFKSNPVRGAMVWIKASRGMALEGLLEAL</sequence>
<dbReference type="AlphaFoldDB" id="Q2PY23"/>
<evidence type="ECO:0000259" key="4">
    <source>
        <dbReference type="Pfam" id="PF02875"/>
    </source>
</evidence>